<protein>
    <submittedName>
        <fullName evidence="2">Uncharacterized protein</fullName>
    </submittedName>
</protein>
<keyword evidence="1" id="KW-0812">Transmembrane</keyword>
<gene>
    <name evidence="2" type="ORF">NE863_06995</name>
</gene>
<sequence>MRMFHYAHAFARSIYLVFDICVAVATVVASLTLAVIRYGAGHTWHSLRSLGITAYRKIADLRPVYRESYDSHGLSLDAGRMRC</sequence>
<evidence type="ECO:0000313" key="2">
    <source>
        <dbReference type="EMBL" id="USJ24705.1"/>
    </source>
</evidence>
<dbReference type="Proteomes" id="UP001055460">
    <property type="component" value="Chromosome"/>
</dbReference>
<feature type="transmembrane region" description="Helical" evidence="1">
    <location>
        <begin position="12"/>
        <end position="36"/>
    </location>
</feature>
<reference evidence="2" key="1">
    <citation type="submission" date="2022-06" db="EMBL/GenBank/DDBJ databases">
        <title>Physiological and biochemical characterization and genomic elucidation of a strain of the genus Ensifer adhaerens M8 that combines arsenic oxidation and chromium reduction.</title>
        <authorList>
            <person name="Li X."/>
            <person name="Yu c."/>
        </authorList>
    </citation>
    <scope>NUCLEOTIDE SEQUENCE</scope>
    <source>
        <strain evidence="2">M8</strain>
    </source>
</reference>
<evidence type="ECO:0000256" key="1">
    <source>
        <dbReference type="SAM" id="Phobius"/>
    </source>
</evidence>
<keyword evidence="1" id="KW-0472">Membrane</keyword>
<dbReference type="AlphaFoldDB" id="A0A9Q8Y8T4"/>
<evidence type="ECO:0000313" key="3">
    <source>
        <dbReference type="Proteomes" id="UP001055460"/>
    </source>
</evidence>
<keyword evidence="1" id="KW-1133">Transmembrane helix</keyword>
<organism evidence="2 3">
    <name type="scientific">Ensifer adhaerens</name>
    <name type="common">Sinorhizobium morelense</name>
    <dbReference type="NCBI Taxonomy" id="106592"/>
    <lineage>
        <taxon>Bacteria</taxon>
        <taxon>Pseudomonadati</taxon>
        <taxon>Pseudomonadota</taxon>
        <taxon>Alphaproteobacteria</taxon>
        <taxon>Hyphomicrobiales</taxon>
        <taxon>Rhizobiaceae</taxon>
        <taxon>Sinorhizobium/Ensifer group</taxon>
        <taxon>Ensifer</taxon>
    </lineage>
</organism>
<name>A0A9Q8Y8T4_ENSAD</name>
<proteinExistence type="predicted"/>
<dbReference type="EMBL" id="CP098807">
    <property type="protein sequence ID" value="USJ24705.1"/>
    <property type="molecule type" value="Genomic_DNA"/>
</dbReference>
<dbReference type="RefSeq" id="WP_252160514.1">
    <property type="nucleotide sequence ID" value="NZ_CP098807.1"/>
</dbReference>
<accession>A0A9Q8Y8T4</accession>